<sequence length="391" mass="40462">MATLAYIDETGIHIPSYPEVLDDLQAAFRAIYGDDVYLEPDSQEGQLLAVFALRIHDCNTLAAAVYNSFSPATAQGTGLSGMVKVNGLRRASAGYSSVDLRLVGQVGTVISAGVATDNAEQRWLLPENVTFPQGGEVTVTAVAEAPGDIRAAAGEISTIATPTRGWHSVINPGAAVPGAPVESDAALRQRQSVSTALPSLSVFEGCKGAVAAIADVTRWQGYENDTDAPDANGLPAHSICMVVEGGDSTAIAAAIAAKKTPGTKTHGDVQLVVRDSYGSPSTICFFRPIVVQVAVAITIRPLSGYLAATGEAIRAGVVAYLNVLQIGEDLLLSKLYTPVNAAEPPTGRRTFDVVSLEVGVAGSDLAAANLSVAFNAVVSCLLDDVTLTVEP</sequence>
<protein>
    <submittedName>
        <fullName evidence="2">Baseplate J/gp47 family protein</fullName>
    </submittedName>
</protein>
<organism evidence="2 3">
    <name type="scientific">Nitratidesulfovibrio liaohensis</name>
    <dbReference type="NCBI Taxonomy" id="2604158"/>
    <lineage>
        <taxon>Bacteria</taxon>
        <taxon>Pseudomonadati</taxon>
        <taxon>Thermodesulfobacteriota</taxon>
        <taxon>Desulfovibrionia</taxon>
        <taxon>Desulfovibrionales</taxon>
        <taxon>Desulfovibrionaceae</taxon>
        <taxon>Nitratidesulfovibrio</taxon>
    </lineage>
</organism>
<dbReference type="RefSeq" id="WP_309542534.1">
    <property type="nucleotide sequence ID" value="NZ_CP133659.1"/>
</dbReference>
<dbReference type="EMBL" id="CP133659">
    <property type="protein sequence ID" value="WMW66670.1"/>
    <property type="molecule type" value="Genomic_DNA"/>
</dbReference>
<reference evidence="2" key="1">
    <citation type="submission" date="2023-09" db="EMBL/GenBank/DDBJ databases">
        <authorList>
            <consortium name="CW5 consortium"/>
            <person name="Lu C.-W."/>
        </authorList>
    </citation>
    <scope>NUCLEOTIDE SEQUENCE</scope>
    <source>
        <strain evidence="2">KPS</strain>
    </source>
</reference>
<accession>A0ABY9R4I5</accession>
<name>A0ABY9R4I5_9BACT</name>
<evidence type="ECO:0000313" key="2">
    <source>
        <dbReference type="EMBL" id="WMW66670.1"/>
    </source>
</evidence>
<evidence type="ECO:0000259" key="1">
    <source>
        <dbReference type="Pfam" id="PF04865"/>
    </source>
</evidence>
<proteinExistence type="predicted"/>
<dbReference type="Proteomes" id="UP001180616">
    <property type="component" value="Chromosome"/>
</dbReference>
<dbReference type="Pfam" id="PF04865">
    <property type="entry name" value="Baseplate_J"/>
    <property type="match status" value="1"/>
</dbReference>
<gene>
    <name evidence="2" type="ORF">KPS_001274</name>
</gene>
<feature type="domain" description="Baseplate protein J-like barrel" evidence="1">
    <location>
        <begin position="100"/>
        <end position="176"/>
    </location>
</feature>
<dbReference type="InterPro" id="IPR006949">
    <property type="entry name" value="Barrel_Baseplate_J-like"/>
</dbReference>
<evidence type="ECO:0000313" key="3">
    <source>
        <dbReference type="Proteomes" id="UP001180616"/>
    </source>
</evidence>
<keyword evidence="3" id="KW-1185">Reference proteome</keyword>